<comment type="caution">
    <text evidence="1">The sequence shown here is derived from an EMBL/GenBank/DDBJ whole genome shotgun (WGS) entry which is preliminary data.</text>
</comment>
<gene>
    <name evidence="1" type="ORF">AVEN_46054_1</name>
</gene>
<evidence type="ECO:0000313" key="1">
    <source>
        <dbReference type="EMBL" id="GBN38001.1"/>
    </source>
</evidence>
<accession>A0A4Y2NF89</accession>
<proteinExistence type="predicted"/>
<dbReference type="AlphaFoldDB" id="A0A4Y2NF89"/>
<evidence type="ECO:0000313" key="2">
    <source>
        <dbReference type="Proteomes" id="UP000499080"/>
    </source>
</evidence>
<dbReference type="Proteomes" id="UP000499080">
    <property type="component" value="Unassembled WGS sequence"/>
</dbReference>
<name>A0A4Y2NF89_ARAVE</name>
<dbReference type="EMBL" id="BGPR01009102">
    <property type="protein sequence ID" value="GBN38001.1"/>
    <property type="molecule type" value="Genomic_DNA"/>
</dbReference>
<keyword evidence="2" id="KW-1185">Reference proteome</keyword>
<sequence length="95" mass="11017">MLSRTASWKVKLQLSCNLLYISVNTVVMLHKTDANGNGSTFFCFPSNMWWTIRWRGVRNYLRAGSPPVRDVRSMDTGCEQWRLLHDSLSEDRGCF</sequence>
<organism evidence="1 2">
    <name type="scientific">Araneus ventricosus</name>
    <name type="common">Orbweaver spider</name>
    <name type="synonym">Epeira ventricosa</name>
    <dbReference type="NCBI Taxonomy" id="182803"/>
    <lineage>
        <taxon>Eukaryota</taxon>
        <taxon>Metazoa</taxon>
        <taxon>Ecdysozoa</taxon>
        <taxon>Arthropoda</taxon>
        <taxon>Chelicerata</taxon>
        <taxon>Arachnida</taxon>
        <taxon>Araneae</taxon>
        <taxon>Araneomorphae</taxon>
        <taxon>Entelegynae</taxon>
        <taxon>Araneoidea</taxon>
        <taxon>Araneidae</taxon>
        <taxon>Araneus</taxon>
    </lineage>
</organism>
<reference evidence="1 2" key="1">
    <citation type="journal article" date="2019" name="Sci. Rep.">
        <title>Orb-weaving spider Araneus ventricosus genome elucidates the spidroin gene catalogue.</title>
        <authorList>
            <person name="Kono N."/>
            <person name="Nakamura H."/>
            <person name="Ohtoshi R."/>
            <person name="Moran D.A.P."/>
            <person name="Shinohara A."/>
            <person name="Yoshida Y."/>
            <person name="Fujiwara M."/>
            <person name="Mori M."/>
            <person name="Tomita M."/>
            <person name="Arakawa K."/>
        </authorList>
    </citation>
    <scope>NUCLEOTIDE SEQUENCE [LARGE SCALE GENOMIC DNA]</scope>
</reference>
<protein>
    <submittedName>
        <fullName evidence="1">Uncharacterized protein</fullName>
    </submittedName>
</protein>